<reference evidence="5" key="3">
    <citation type="submission" date="2025-09" db="UniProtKB">
        <authorList>
            <consortium name="Ensembl"/>
        </authorList>
    </citation>
    <scope>IDENTIFICATION</scope>
</reference>
<sequence length="137" mass="14786">MALLAVQLSAFLAVAVLRASAGPVAPPLPVDPNSQGVWGAAVYATVYYNLRSGDKYIYKVTAVLDVQVQIDGGIKYTMDVELGRTRCENGKTPDLESCVLFTAPGEARSLKCHFVVLSDPLLEKRRILDSSCQPVSE</sequence>
<dbReference type="CDD" id="cd00042">
    <property type="entry name" value="CY"/>
    <property type="match status" value="1"/>
</dbReference>
<feature type="signal peptide" evidence="3">
    <location>
        <begin position="1"/>
        <end position="21"/>
    </location>
</feature>
<feature type="domain" description="Cystatin" evidence="4">
    <location>
        <begin position="18"/>
        <end position="133"/>
    </location>
</feature>
<proteinExistence type="inferred from homology"/>
<keyword evidence="3" id="KW-0732">Signal</keyword>
<reference evidence="6" key="1">
    <citation type="submission" date="2011-12" db="EMBL/GenBank/DDBJ databases">
        <title>The Draft Genome of Lepisosteus oculatus.</title>
        <authorList>
            <consortium name="The Broad Institute Genome Assembly &amp; Analysis Group"/>
            <consortium name="Computational R&amp;D Group"/>
            <consortium name="and Sequencing Platform"/>
            <person name="Di Palma F."/>
            <person name="Alfoldi J."/>
            <person name="Johnson J."/>
            <person name="Berlin A."/>
            <person name="Gnerre S."/>
            <person name="Jaffe D."/>
            <person name="MacCallum I."/>
            <person name="Young S."/>
            <person name="Walker B.J."/>
            <person name="Lander E.S."/>
            <person name="Lindblad-Toh K."/>
        </authorList>
    </citation>
    <scope>NUCLEOTIDE SEQUENCE [LARGE SCALE GENOMIC DNA]</scope>
</reference>
<dbReference type="PANTHER" id="PTHR46186:SF12">
    <property type="entry name" value="CYSTATIN C (AMYLOID ANGIOPATHY AND CEREBRAL HEMORRHAGE)-RELATED"/>
    <property type="match status" value="1"/>
</dbReference>
<evidence type="ECO:0000256" key="1">
    <source>
        <dbReference type="ARBA" id="ARBA00009403"/>
    </source>
</evidence>
<dbReference type="InterPro" id="IPR000010">
    <property type="entry name" value="Cystatin_dom"/>
</dbReference>
<evidence type="ECO:0000259" key="4">
    <source>
        <dbReference type="SMART" id="SM00043"/>
    </source>
</evidence>
<keyword evidence="2" id="KW-1015">Disulfide bond</keyword>
<dbReference type="Ensembl" id="ENSLOCT00000012775.1">
    <property type="protein sequence ID" value="ENSLOCP00000012751.1"/>
    <property type="gene ID" value="ENSLOCG00000010404.1"/>
</dbReference>
<name>W5MWJ2_LEPOC</name>
<dbReference type="Proteomes" id="UP000018468">
    <property type="component" value="Linkage group LG14"/>
</dbReference>
<accession>W5MWJ2</accession>
<dbReference type="OrthoDB" id="1908104at2759"/>
<dbReference type="SMART" id="SM00043">
    <property type="entry name" value="CY"/>
    <property type="match status" value="1"/>
</dbReference>
<dbReference type="STRING" id="7918.ENSLOCP00000012751"/>
<evidence type="ECO:0000256" key="3">
    <source>
        <dbReference type="SAM" id="SignalP"/>
    </source>
</evidence>
<protein>
    <submittedName>
        <fullName evidence="5">Cystatin-like</fullName>
    </submittedName>
</protein>
<dbReference type="HOGENOM" id="CLU_118168_0_0_1"/>
<dbReference type="Pfam" id="PF00031">
    <property type="entry name" value="Cystatin"/>
    <property type="match status" value="1"/>
</dbReference>
<comment type="similarity">
    <text evidence="1">Belongs to the cystatin family.</text>
</comment>
<keyword evidence="6" id="KW-1185">Reference proteome</keyword>
<dbReference type="MEROPS" id="I25.007"/>
<reference evidence="5" key="2">
    <citation type="submission" date="2025-08" db="UniProtKB">
        <authorList>
            <consortium name="Ensembl"/>
        </authorList>
    </citation>
    <scope>IDENTIFICATION</scope>
</reference>
<dbReference type="GO" id="GO:0005615">
    <property type="term" value="C:extracellular space"/>
    <property type="evidence" value="ECO:0000318"/>
    <property type="project" value="GO_Central"/>
</dbReference>
<dbReference type="InParanoid" id="W5MWJ2"/>
<dbReference type="InterPro" id="IPR046350">
    <property type="entry name" value="Cystatin_sf"/>
</dbReference>
<dbReference type="GO" id="GO:0005737">
    <property type="term" value="C:cytoplasm"/>
    <property type="evidence" value="ECO:0000318"/>
    <property type="project" value="GO_Central"/>
</dbReference>
<dbReference type="OMA" id="GRTRCEN"/>
<evidence type="ECO:0000313" key="5">
    <source>
        <dbReference type="Ensembl" id="ENSLOCP00000012751.1"/>
    </source>
</evidence>
<dbReference type="GO" id="GO:0004869">
    <property type="term" value="F:cysteine-type endopeptidase inhibitor activity"/>
    <property type="evidence" value="ECO:0000318"/>
    <property type="project" value="GO_Central"/>
</dbReference>
<dbReference type="GeneTree" id="ENSGT00940000154755"/>
<dbReference type="GO" id="GO:0031982">
    <property type="term" value="C:vesicle"/>
    <property type="evidence" value="ECO:0000318"/>
    <property type="project" value="GO_Central"/>
</dbReference>
<dbReference type="RefSeq" id="XP_069053704.1">
    <property type="nucleotide sequence ID" value="XM_069197603.1"/>
</dbReference>
<dbReference type="PANTHER" id="PTHR46186">
    <property type="entry name" value="CYSTATIN"/>
    <property type="match status" value="1"/>
</dbReference>
<dbReference type="KEGG" id="loc:102690146"/>
<dbReference type="Gene3D" id="3.10.450.10">
    <property type="match status" value="1"/>
</dbReference>
<organism evidence="5 6">
    <name type="scientific">Lepisosteus oculatus</name>
    <name type="common">Spotted gar</name>
    <dbReference type="NCBI Taxonomy" id="7918"/>
    <lineage>
        <taxon>Eukaryota</taxon>
        <taxon>Metazoa</taxon>
        <taxon>Chordata</taxon>
        <taxon>Craniata</taxon>
        <taxon>Vertebrata</taxon>
        <taxon>Euteleostomi</taxon>
        <taxon>Actinopterygii</taxon>
        <taxon>Neopterygii</taxon>
        <taxon>Holostei</taxon>
        <taxon>Semionotiformes</taxon>
        <taxon>Lepisosteidae</taxon>
        <taxon>Lepisosteus</taxon>
    </lineage>
</organism>
<dbReference type="AlphaFoldDB" id="W5MWJ2"/>
<dbReference type="SUPFAM" id="SSF54403">
    <property type="entry name" value="Cystatin/monellin"/>
    <property type="match status" value="1"/>
</dbReference>
<dbReference type="Bgee" id="ENSLOCG00000010404">
    <property type="expression patterns" value="Expressed in embryo and 2 other cell types or tissues"/>
</dbReference>
<feature type="chain" id="PRO_5018532882" evidence="3">
    <location>
        <begin position="22"/>
        <end position="137"/>
    </location>
</feature>
<evidence type="ECO:0000256" key="2">
    <source>
        <dbReference type="ARBA" id="ARBA00023157"/>
    </source>
</evidence>
<dbReference type="FunFam" id="3.10.450.10:FF:000004">
    <property type="entry name" value="Cystatin C"/>
    <property type="match status" value="1"/>
</dbReference>
<evidence type="ECO:0000313" key="6">
    <source>
        <dbReference type="Proteomes" id="UP000018468"/>
    </source>
</evidence>
<dbReference type="GeneID" id="102690146"/>
<dbReference type="EMBL" id="AHAT01012801">
    <property type="status" value="NOT_ANNOTATED_CDS"/>
    <property type="molecule type" value="Genomic_DNA"/>
</dbReference>